<gene>
    <name evidence="2" type="ORF">FWK35_00031594</name>
</gene>
<keyword evidence="3" id="KW-1185">Reference proteome</keyword>
<protein>
    <submittedName>
        <fullName evidence="2">Kinesin-related protein 2-like</fullName>
    </submittedName>
</protein>
<evidence type="ECO:0000313" key="3">
    <source>
        <dbReference type="Proteomes" id="UP000478052"/>
    </source>
</evidence>
<accession>A0A6G0VR06</accession>
<dbReference type="AlphaFoldDB" id="A0A6G0VR06"/>
<name>A0A6G0VR06_APHCR</name>
<evidence type="ECO:0000256" key="1">
    <source>
        <dbReference type="SAM" id="MobiDB-lite"/>
    </source>
</evidence>
<feature type="region of interest" description="Disordered" evidence="1">
    <location>
        <begin position="26"/>
        <end position="67"/>
    </location>
</feature>
<proteinExistence type="predicted"/>
<sequence>MCMGLTHLCDDYIKFGSLDNCSTFPFENEEEESSEKDPSSSKNIICEKNTIIHETPPSKQKSISKDLPQFFPGTSFKRKLDFSTMNNYESLSPKPKMSNNFDAVEKIITTSSSPFKVTASNSIPHS</sequence>
<dbReference type="EMBL" id="VUJU01012966">
    <property type="protein sequence ID" value="KAF0706284.1"/>
    <property type="molecule type" value="Genomic_DNA"/>
</dbReference>
<comment type="caution">
    <text evidence="2">The sequence shown here is derived from an EMBL/GenBank/DDBJ whole genome shotgun (WGS) entry which is preliminary data.</text>
</comment>
<dbReference type="Proteomes" id="UP000478052">
    <property type="component" value="Unassembled WGS sequence"/>
</dbReference>
<organism evidence="2 3">
    <name type="scientific">Aphis craccivora</name>
    <name type="common">Cowpea aphid</name>
    <dbReference type="NCBI Taxonomy" id="307492"/>
    <lineage>
        <taxon>Eukaryota</taxon>
        <taxon>Metazoa</taxon>
        <taxon>Ecdysozoa</taxon>
        <taxon>Arthropoda</taxon>
        <taxon>Hexapoda</taxon>
        <taxon>Insecta</taxon>
        <taxon>Pterygota</taxon>
        <taxon>Neoptera</taxon>
        <taxon>Paraneoptera</taxon>
        <taxon>Hemiptera</taxon>
        <taxon>Sternorrhyncha</taxon>
        <taxon>Aphidomorpha</taxon>
        <taxon>Aphidoidea</taxon>
        <taxon>Aphididae</taxon>
        <taxon>Aphidini</taxon>
        <taxon>Aphis</taxon>
        <taxon>Aphis</taxon>
    </lineage>
</organism>
<reference evidence="2 3" key="1">
    <citation type="submission" date="2019-08" db="EMBL/GenBank/DDBJ databases">
        <title>Whole genome of Aphis craccivora.</title>
        <authorList>
            <person name="Voronova N.V."/>
            <person name="Shulinski R.S."/>
            <person name="Bandarenka Y.V."/>
            <person name="Zhorov D.G."/>
            <person name="Warner D."/>
        </authorList>
    </citation>
    <scope>NUCLEOTIDE SEQUENCE [LARGE SCALE GENOMIC DNA]</scope>
    <source>
        <strain evidence="2">180601</strain>
        <tissue evidence="2">Whole Body</tissue>
    </source>
</reference>
<evidence type="ECO:0000313" key="2">
    <source>
        <dbReference type="EMBL" id="KAF0706284.1"/>
    </source>
</evidence>